<accession>A0AA39K072</accession>
<feature type="region of interest" description="Disordered" evidence="1">
    <location>
        <begin position="107"/>
        <end position="130"/>
    </location>
</feature>
<reference evidence="2" key="1">
    <citation type="submission" date="2023-06" db="EMBL/GenBank/DDBJ databases">
        <authorList>
            <consortium name="Lawrence Berkeley National Laboratory"/>
            <person name="Ahrendt S."/>
            <person name="Sahu N."/>
            <person name="Indic B."/>
            <person name="Wong-Bajracharya J."/>
            <person name="Merenyi Z."/>
            <person name="Ke H.-M."/>
            <person name="Monk M."/>
            <person name="Kocsube S."/>
            <person name="Drula E."/>
            <person name="Lipzen A."/>
            <person name="Balint B."/>
            <person name="Henrissat B."/>
            <person name="Andreopoulos B."/>
            <person name="Martin F.M."/>
            <person name="Harder C.B."/>
            <person name="Rigling D."/>
            <person name="Ford K.L."/>
            <person name="Foster G.D."/>
            <person name="Pangilinan J."/>
            <person name="Papanicolaou A."/>
            <person name="Barry K."/>
            <person name="LaButti K."/>
            <person name="Viragh M."/>
            <person name="Koriabine M."/>
            <person name="Yan M."/>
            <person name="Riley R."/>
            <person name="Champramary S."/>
            <person name="Plett K.L."/>
            <person name="Tsai I.J."/>
            <person name="Slot J."/>
            <person name="Sipos G."/>
            <person name="Plett J."/>
            <person name="Nagy L.G."/>
            <person name="Grigoriev I.V."/>
        </authorList>
    </citation>
    <scope>NUCLEOTIDE SEQUENCE</scope>
    <source>
        <strain evidence="2">CCBAS 213</strain>
    </source>
</reference>
<sequence length="292" mass="33041">MPIKLHAMTHHHSNVQHIQLSQQEPPQEAISEPRQQKPTQKQQQLNKEKSQCQQKATTEVICTVQCQEEIAGFSRSQDLYELEFEDDEQGPAQQDDSTMFSTQEAVIPKRNPNLSRHAPSVTDQSLPHPVSLKCNPNLVRRTGVVPLPPSDQGHLDSSGGHKANIYNQRAGWHNQWQQDHTHLLFSTFMVQEREHTILLMCSMIQVFTVPPTTISVETTHVVKSTKVATGGTRGCTQTSDFDELTKVVLEDAITEYDLAVESFVLVCKARKIQMDIENDLMKLITQRSDQAR</sequence>
<evidence type="ECO:0000313" key="3">
    <source>
        <dbReference type="Proteomes" id="UP001175211"/>
    </source>
</evidence>
<evidence type="ECO:0000256" key="1">
    <source>
        <dbReference type="SAM" id="MobiDB-lite"/>
    </source>
</evidence>
<organism evidence="2 3">
    <name type="scientific">Armillaria tabescens</name>
    <name type="common">Ringless honey mushroom</name>
    <name type="synonym">Agaricus tabescens</name>
    <dbReference type="NCBI Taxonomy" id="1929756"/>
    <lineage>
        <taxon>Eukaryota</taxon>
        <taxon>Fungi</taxon>
        <taxon>Dikarya</taxon>
        <taxon>Basidiomycota</taxon>
        <taxon>Agaricomycotina</taxon>
        <taxon>Agaricomycetes</taxon>
        <taxon>Agaricomycetidae</taxon>
        <taxon>Agaricales</taxon>
        <taxon>Marasmiineae</taxon>
        <taxon>Physalacriaceae</taxon>
        <taxon>Desarmillaria</taxon>
    </lineage>
</organism>
<dbReference type="Proteomes" id="UP001175211">
    <property type="component" value="Unassembled WGS sequence"/>
</dbReference>
<feature type="compositionally biased region" description="Polar residues" evidence="1">
    <location>
        <begin position="15"/>
        <end position="25"/>
    </location>
</feature>
<name>A0AA39K072_ARMTA</name>
<protein>
    <submittedName>
        <fullName evidence="2">Uncharacterized protein</fullName>
    </submittedName>
</protein>
<evidence type="ECO:0000313" key="2">
    <source>
        <dbReference type="EMBL" id="KAK0451958.1"/>
    </source>
</evidence>
<dbReference type="RefSeq" id="XP_060327792.1">
    <property type="nucleotide sequence ID" value="XM_060477833.1"/>
</dbReference>
<gene>
    <name evidence="2" type="ORF">EV420DRAFT_1645867</name>
</gene>
<feature type="region of interest" description="Disordered" evidence="1">
    <location>
        <begin position="1"/>
        <end position="46"/>
    </location>
</feature>
<dbReference type="EMBL" id="JAUEPS010000032">
    <property type="protein sequence ID" value="KAK0451958.1"/>
    <property type="molecule type" value="Genomic_DNA"/>
</dbReference>
<dbReference type="AlphaFoldDB" id="A0AA39K072"/>
<comment type="caution">
    <text evidence="2">The sequence shown here is derived from an EMBL/GenBank/DDBJ whole genome shotgun (WGS) entry which is preliminary data.</text>
</comment>
<dbReference type="GeneID" id="85361381"/>
<proteinExistence type="predicted"/>
<keyword evidence="3" id="KW-1185">Reference proteome</keyword>